<evidence type="ECO:0008006" key="4">
    <source>
        <dbReference type="Google" id="ProtNLM"/>
    </source>
</evidence>
<evidence type="ECO:0000313" key="3">
    <source>
        <dbReference type="EMBL" id="CAE0106772.1"/>
    </source>
</evidence>
<feature type="compositionally biased region" description="Basic residues" evidence="2">
    <location>
        <begin position="192"/>
        <end position="201"/>
    </location>
</feature>
<dbReference type="AlphaFoldDB" id="A0A7S3AKK1"/>
<name>A0A7S3AKK1_9EUKA</name>
<organism evidence="3">
    <name type="scientific">Haptolina ericina</name>
    <dbReference type="NCBI Taxonomy" id="156174"/>
    <lineage>
        <taxon>Eukaryota</taxon>
        <taxon>Haptista</taxon>
        <taxon>Haptophyta</taxon>
        <taxon>Prymnesiophyceae</taxon>
        <taxon>Prymnesiales</taxon>
        <taxon>Prymnesiaceae</taxon>
        <taxon>Haptolina</taxon>
    </lineage>
</organism>
<reference evidence="3" key="1">
    <citation type="submission" date="2021-01" db="EMBL/GenBank/DDBJ databases">
        <authorList>
            <person name="Corre E."/>
            <person name="Pelletier E."/>
            <person name="Niang G."/>
            <person name="Scheremetjew M."/>
            <person name="Finn R."/>
            <person name="Kale V."/>
            <person name="Holt S."/>
            <person name="Cochrane G."/>
            <person name="Meng A."/>
            <person name="Brown T."/>
            <person name="Cohen L."/>
        </authorList>
    </citation>
    <scope>NUCLEOTIDE SEQUENCE</scope>
    <source>
        <strain evidence="3">CCMP281</strain>
    </source>
</reference>
<gene>
    <name evidence="3" type="ORF">HERI1096_LOCUS7431</name>
</gene>
<proteinExistence type="predicted"/>
<evidence type="ECO:0000256" key="2">
    <source>
        <dbReference type="SAM" id="MobiDB-lite"/>
    </source>
</evidence>
<protein>
    <recommendedName>
        <fullName evidence="4">CCHC-type domain-containing protein</fullName>
    </recommendedName>
</protein>
<feature type="coiled-coil region" evidence="1">
    <location>
        <begin position="141"/>
        <end position="168"/>
    </location>
</feature>
<sequence length="451" mass="46318">MDHHTFQFSCPSCGALLQAVLKDNLTSVQCGECLDVFDVQKPSISTGGVPQPVCSGVSDSGANANLQMLPPQPGGMPIMEEPSQKRSRVDEGGEAVGGENAAVSVTAMAEDDSAMNLESSLQSCTAHRERILQMLAEEPGNQNLMDLRDQLTNAINQLQGTKNMVQRAQSSRQPGMLPHGIIPGLGPDGRNKAHSSRKNKPQRCSICGGIGHKSRTCTMAMQSQAAPQPASQHVQWAGGATQCIGGSCDGTQMYVPVPPPGGCGGFLLAAQGQQGMQMGAAGQVVAPGVMTMGMSCCNGQPMCMPVAGDGTQMGMVADGSGVIDPSCQQFDHGVGAPVDVGLAAVQESELMEKQELVGELAGETPVAAVGQAAGQAMGQAMGQAVGETMGAFVRDTVEPFADGSEVAVPPDAEAAGVTVGGVEVKTEHEDATQLGGMEESREVAVQSVEAC</sequence>
<keyword evidence="1" id="KW-0175">Coiled coil</keyword>
<dbReference type="EMBL" id="HBHX01013313">
    <property type="protein sequence ID" value="CAE0106772.1"/>
    <property type="molecule type" value="Transcribed_RNA"/>
</dbReference>
<accession>A0A7S3AKK1</accession>
<evidence type="ECO:0000256" key="1">
    <source>
        <dbReference type="SAM" id="Coils"/>
    </source>
</evidence>
<feature type="region of interest" description="Disordered" evidence="2">
    <location>
        <begin position="172"/>
        <end position="202"/>
    </location>
</feature>